<reference evidence="1 2" key="1">
    <citation type="submission" date="2014-04" db="EMBL/GenBank/DDBJ databases">
        <authorList>
            <consortium name="DOE Joint Genome Institute"/>
            <person name="Kuo A."/>
            <person name="Ruytinx J."/>
            <person name="Rineau F."/>
            <person name="Colpaert J."/>
            <person name="Kohler A."/>
            <person name="Nagy L.G."/>
            <person name="Floudas D."/>
            <person name="Copeland A."/>
            <person name="Barry K.W."/>
            <person name="Cichocki N."/>
            <person name="Veneault-Fourrey C."/>
            <person name="LaButti K."/>
            <person name="Lindquist E.A."/>
            <person name="Lipzen A."/>
            <person name="Lundell T."/>
            <person name="Morin E."/>
            <person name="Murat C."/>
            <person name="Sun H."/>
            <person name="Tunlid A."/>
            <person name="Henrissat B."/>
            <person name="Grigoriev I.V."/>
            <person name="Hibbett D.S."/>
            <person name="Martin F."/>
            <person name="Nordberg H.P."/>
            <person name="Cantor M.N."/>
            <person name="Hua S.X."/>
        </authorList>
    </citation>
    <scope>NUCLEOTIDE SEQUENCE [LARGE SCALE GENOMIC DNA]</scope>
    <source>
        <strain evidence="1 2">UH-Slu-Lm8-n1</strain>
    </source>
</reference>
<dbReference type="EMBL" id="KN835251">
    <property type="protein sequence ID" value="KIK42006.1"/>
    <property type="molecule type" value="Genomic_DNA"/>
</dbReference>
<organism evidence="1 2">
    <name type="scientific">Suillus luteus UH-Slu-Lm8-n1</name>
    <dbReference type="NCBI Taxonomy" id="930992"/>
    <lineage>
        <taxon>Eukaryota</taxon>
        <taxon>Fungi</taxon>
        <taxon>Dikarya</taxon>
        <taxon>Basidiomycota</taxon>
        <taxon>Agaricomycotina</taxon>
        <taxon>Agaricomycetes</taxon>
        <taxon>Agaricomycetidae</taxon>
        <taxon>Boletales</taxon>
        <taxon>Suillineae</taxon>
        <taxon>Suillaceae</taxon>
        <taxon>Suillus</taxon>
    </lineage>
</organism>
<evidence type="ECO:0000313" key="2">
    <source>
        <dbReference type="Proteomes" id="UP000054485"/>
    </source>
</evidence>
<keyword evidence="2" id="KW-1185">Reference proteome</keyword>
<gene>
    <name evidence="1" type="ORF">CY34DRAFT_12687</name>
</gene>
<dbReference type="Proteomes" id="UP000054485">
    <property type="component" value="Unassembled WGS sequence"/>
</dbReference>
<dbReference type="HOGENOM" id="CLU_1361212_0_0_1"/>
<evidence type="ECO:0000313" key="1">
    <source>
        <dbReference type="EMBL" id="KIK42006.1"/>
    </source>
</evidence>
<protein>
    <submittedName>
        <fullName evidence="1">Unplaced genomic scaffold CY34scaffold_120, whole genome shotgun sequence</fullName>
    </submittedName>
</protein>
<name>A0A0D0AJM0_9AGAM</name>
<accession>A0A0D0AJM0</accession>
<dbReference type="OrthoDB" id="2755811at2759"/>
<dbReference type="AlphaFoldDB" id="A0A0D0AJM0"/>
<sequence>MAKRVWKEGLEATEEVFCSKSYVQKRPWCSAELVAACLPHTRDGKKVIPFIYGNPEKLLHSWEDATLLNIFLYHVQRVGDALESNGPPSGALALSTAAYECALTLYKSGENTKELEVEDGEPNSSKRSKKHEFDTYWGAVARGYTASMSSIPAGKWTRIISYASSGQRTNSRQPSTLNVVDDVMEACANIPISDDEDEDNE</sequence>
<proteinExistence type="predicted"/>
<dbReference type="InParanoid" id="A0A0D0AJM0"/>
<reference evidence="2" key="2">
    <citation type="submission" date="2015-01" db="EMBL/GenBank/DDBJ databases">
        <title>Evolutionary Origins and Diversification of the Mycorrhizal Mutualists.</title>
        <authorList>
            <consortium name="DOE Joint Genome Institute"/>
            <consortium name="Mycorrhizal Genomics Consortium"/>
            <person name="Kohler A."/>
            <person name="Kuo A."/>
            <person name="Nagy L.G."/>
            <person name="Floudas D."/>
            <person name="Copeland A."/>
            <person name="Barry K.W."/>
            <person name="Cichocki N."/>
            <person name="Veneault-Fourrey C."/>
            <person name="LaButti K."/>
            <person name="Lindquist E.A."/>
            <person name="Lipzen A."/>
            <person name="Lundell T."/>
            <person name="Morin E."/>
            <person name="Murat C."/>
            <person name="Riley R."/>
            <person name="Ohm R."/>
            <person name="Sun H."/>
            <person name="Tunlid A."/>
            <person name="Henrissat B."/>
            <person name="Grigoriev I.V."/>
            <person name="Hibbett D.S."/>
            <person name="Martin F."/>
        </authorList>
    </citation>
    <scope>NUCLEOTIDE SEQUENCE [LARGE SCALE GENOMIC DNA]</scope>
    <source>
        <strain evidence="2">UH-Slu-Lm8-n1</strain>
    </source>
</reference>